<feature type="domain" description="DUF4097" evidence="1">
    <location>
        <begin position="76"/>
        <end position="247"/>
    </location>
</feature>
<comment type="caution">
    <text evidence="2">The sequence shown here is derived from an EMBL/GenBank/DDBJ whole genome shotgun (WGS) entry which is preliminary data.</text>
</comment>
<gene>
    <name evidence="2" type="ORF">FHR34_005141</name>
</gene>
<dbReference type="AlphaFoldDB" id="A0A7W7R684"/>
<reference evidence="2 3" key="1">
    <citation type="submission" date="2020-08" db="EMBL/GenBank/DDBJ databases">
        <title>Sequencing the genomes of 1000 actinobacteria strains.</title>
        <authorList>
            <person name="Klenk H.-P."/>
        </authorList>
    </citation>
    <scope>NUCLEOTIDE SEQUENCE [LARGE SCALE GENOMIC DNA]</scope>
    <source>
        <strain evidence="2 3">DSM 41654</strain>
    </source>
</reference>
<keyword evidence="3" id="KW-1185">Reference proteome</keyword>
<proteinExistence type="predicted"/>
<dbReference type="EMBL" id="JACHJV010000001">
    <property type="protein sequence ID" value="MBB4926148.1"/>
    <property type="molecule type" value="Genomic_DNA"/>
</dbReference>
<evidence type="ECO:0000259" key="1">
    <source>
        <dbReference type="Pfam" id="PF13349"/>
    </source>
</evidence>
<name>A0A7W7R684_KITKI</name>
<organism evidence="2 3">
    <name type="scientific">Kitasatospora kifunensis</name>
    <name type="common">Streptomyces kifunensis</name>
    <dbReference type="NCBI Taxonomy" id="58351"/>
    <lineage>
        <taxon>Bacteria</taxon>
        <taxon>Bacillati</taxon>
        <taxon>Actinomycetota</taxon>
        <taxon>Actinomycetes</taxon>
        <taxon>Kitasatosporales</taxon>
        <taxon>Streptomycetaceae</taxon>
        <taxon>Kitasatospora</taxon>
    </lineage>
</organism>
<dbReference type="Pfam" id="PF13349">
    <property type="entry name" value="DUF4097"/>
    <property type="match status" value="1"/>
</dbReference>
<evidence type="ECO:0000313" key="3">
    <source>
        <dbReference type="Proteomes" id="UP000540506"/>
    </source>
</evidence>
<dbReference type="Proteomes" id="UP000540506">
    <property type="component" value="Unassembled WGS sequence"/>
</dbReference>
<accession>A0A7W7R684</accession>
<evidence type="ECO:0000313" key="2">
    <source>
        <dbReference type="EMBL" id="MBB4926148.1"/>
    </source>
</evidence>
<sequence length="248" mass="24880">MKRRGCLLIGLAVLVAVVTVASWVVVASLPAHHPYSGNWQQDAAGASQVTVQADGLGVTLSQDGSSQVTVAMSGSYTGHVPQVSVTRSGSDVTVTAGCSNDCSGHLQITVPAGLAAQVSTGDAGIQAKGLTGRLDLTTGLGGVEVDQSSGPLTVRSTYGAVTLADSSAPNAEVITTDGAVSASFTAAPASLKVTTGYGGVDLKVPHDATYHVDAQSSWSSPSVSLPNTATDAPHSVVVKTTRGDIMVH</sequence>
<dbReference type="RefSeq" id="WP_184938947.1">
    <property type="nucleotide sequence ID" value="NZ_JACHJV010000001.1"/>
</dbReference>
<protein>
    <recommendedName>
        <fullName evidence="1">DUF4097 domain-containing protein</fullName>
    </recommendedName>
</protein>
<dbReference type="InterPro" id="IPR025164">
    <property type="entry name" value="Toastrack_DUF4097"/>
</dbReference>